<dbReference type="SMART" id="SM00422">
    <property type="entry name" value="HTH_MERR"/>
    <property type="match status" value="1"/>
</dbReference>
<sequence length="133" mass="14592">MRIGELAKRTGTTTRALRFYEDQGLLAARRAANGYREYDEDDLQLVTEILKLQTVGLSLDETRPFVECLRSGHETGDSCASSIEMYRRKLAEADAVLARLGAIRAELAGKLADALARQDPAGAPDPCVVPERL</sequence>
<reference evidence="5 6" key="1">
    <citation type="submission" date="2023-12" db="EMBL/GenBank/DDBJ databases">
        <title>Amycolatopsis sp. V23-08.</title>
        <authorList>
            <person name="Somphong A."/>
        </authorList>
    </citation>
    <scope>NUCLEOTIDE SEQUENCE [LARGE SCALE GENOMIC DNA]</scope>
    <source>
        <strain evidence="5 6">V23-08</strain>
    </source>
</reference>
<dbReference type="Pfam" id="PF13411">
    <property type="entry name" value="MerR_1"/>
    <property type="match status" value="1"/>
</dbReference>
<evidence type="ECO:0000256" key="2">
    <source>
        <dbReference type="ARBA" id="ARBA00023125"/>
    </source>
</evidence>
<dbReference type="Proteomes" id="UP001304298">
    <property type="component" value="Unassembled WGS sequence"/>
</dbReference>
<dbReference type="CDD" id="cd01282">
    <property type="entry name" value="HTH_MerR-like_sg3"/>
    <property type="match status" value="1"/>
</dbReference>
<keyword evidence="6" id="KW-1185">Reference proteome</keyword>
<dbReference type="InterPro" id="IPR009061">
    <property type="entry name" value="DNA-bd_dom_put_sf"/>
</dbReference>
<dbReference type="PANTHER" id="PTHR30204">
    <property type="entry name" value="REDOX-CYCLING DRUG-SENSING TRANSCRIPTIONAL ACTIVATOR SOXR"/>
    <property type="match status" value="1"/>
</dbReference>
<dbReference type="SUPFAM" id="SSF46955">
    <property type="entry name" value="Putative DNA-binding domain"/>
    <property type="match status" value="1"/>
</dbReference>
<gene>
    <name evidence="5" type="ORF">VA596_17850</name>
</gene>
<comment type="caution">
    <text evidence="5">The sequence shown here is derived from an EMBL/GenBank/DDBJ whole genome shotgun (WGS) entry which is preliminary data.</text>
</comment>
<dbReference type="Gene3D" id="1.10.1660.10">
    <property type="match status" value="1"/>
</dbReference>
<keyword evidence="2" id="KW-0238">DNA-binding</keyword>
<protein>
    <submittedName>
        <fullName evidence="5">MerR family transcriptional regulator</fullName>
    </submittedName>
</protein>
<keyword evidence="3" id="KW-0804">Transcription</keyword>
<dbReference type="PROSITE" id="PS50937">
    <property type="entry name" value="HTH_MERR_2"/>
    <property type="match status" value="1"/>
</dbReference>
<organism evidence="5 6">
    <name type="scientific">Amycolatopsis heterodermiae</name>
    <dbReference type="NCBI Taxonomy" id="3110235"/>
    <lineage>
        <taxon>Bacteria</taxon>
        <taxon>Bacillati</taxon>
        <taxon>Actinomycetota</taxon>
        <taxon>Actinomycetes</taxon>
        <taxon>Pseudonocardiales</taxon>
        <taxon>Pseudonocardiaceae</taxon>
        <taxon>Amycolatopsis</taxon>
    </lineage>
</organism>
<feature type="domain" description="HTH merR-type" evidence="4">
    <location>
        <begin position="1"/>
        <end position="68"/>
    </location>
</feature>
<dbReference type="InterPro" id="IPR000551">
    <property type="entry name" value="MerR-type_HTH_dom"/>
</dbReference>
<proteinExistence type="predicted"/>
<dbReference type="PRINTS" id="PR00040">
    <property type="entry name" value="HTHMERR"/>
</dbReference>
<dbReference type="RefSeq" id="WP_323328499.1">
    <property type="nucleotide sequence ID" value="NZ_JAYFSI010000003.1"/>
</dbReference>
<dbReference type="EMBL" id="JAYFSI010000003">
    <property type="protein sequence ID" value="MEA5361413.1"/>
    <property type="molecule type" value="Genomic_DNA"/>
</dbReference>
<accession>A0ABU5R5G8</accession>
<evidence type="ECO:0000313" key="5">
    <source>
        <dbReference type="EMBL" id="MEA5361413.1"/>
    </source>
</evidence>
<dbReference type="PANTHER" id="PTHR30204:SF94">
    <property type="entry name" value="HEAVY METAL-DEPENDENT TRANSCRIPTIONAL REGULATOR HI_0293-RELATED"/>
    <property type="match status" value="1"/>
</dbReference>
<keyword evidence="1" id="KW-0805">Transcription regulation</keyword>
<evidence type="ECO:0000256" key="1">
    <source>
        <dbReference type="ARBA" id="ARBA00023015"/>
    </source>
</evidence>
<name>A0ABU5R5G8_9PSEU</name>
<evidence type="ECO:0000259" key="4">
    <source>
        <dbReference type="PROSITE" id="PS50937"/>
    </source>
</evidence>
<evidence type="ECO:0000256" key="3">
    <source>
        <dbReference type="ARBA" id="ARBA00023163"/>
    </source>
</evidence>
<evidence type="ECO:0000313" key="6">
    <source>
        <dbReference type="Proteomes" id="UP001304298"/>
    </source>
</evidence>
<dbReference type="InterPro" id="IPR047057">
    <property type="entry name" value="MerR_fam"/>
</dbReference>